<dbReference type="Proteomes" id="UP001174694">
    <property type="component" value="Unassembled WGS sequence"/>
</dbReference>
<evidence type="ECO:0000313" key="2">
    <source>
        <dbReference type="Proteomes" id="UP001174694"/>
    </source>
</evidence>
<dbReference type="InterPro" id="IPR032710">
    <property type="entry name" value="NTF2-like_dom_sf"/>
</dbReference>
<comment type="caution">
    <text evidence="1">The sequence shown here is derived from an EMBL/GenBank/DDBJ whole genome shotgun (WGS) entry which is preliminary data.</text>
</comment>
<reference evidence="1" key="1">
    <citation type="submission" date="2022-07" db="EMBL/GenBank/DDBJ databases">
        <title>Fungi with potential for degradation of polypropylene.</title>
        <authorList>
            <person name="Gostincar C."/>
        </authorList>
    </citation>
    <scope>NUCLEOTIDE SEQUENCE</scope>
    <source>
        <strain evidence="1">EXF-13308</strain>
    </source>
</reference>
<dbReference type="AlphaFoldDB" id="A0AA38RCI8"/>
<sequence>MSQFSPLTTTEVEALFTAIFSGPDEALIPTVQKWFSPDYVQVTDGHSSNIDEFVAHLNKLRSLVSKISVKVVFLVQEDRKVADRHIVTLEKVDGSTAVMEVLLLGERDETGKFLRVWETVRTTEGDKASAELARVR</sequence>
<gene>
    <name evidence="1" type="ORF">NKR23_g6504</name>
</gene>
<evidence type="ECO:0008006" key="3">
    <source>
        <dbReference type="Google" id="ProtNLM"/>
    </source>
</evidence>
<protein>
    <recommendedName>
        <fullName evidence="3">SnoaL-like domain-containing protein</fullName>
    </recommendedName>
</protein>
<organism evidence="1 2">
    <name type="scientific">Pleurostoma richardsiae</name>
    <dbReference type="NCBI Taxonomy" id="41990"/>
    <lineage>
        <taxon>Eukaryota</taxon>
        <taxon>Fungi</taxon>
        <taxon>Dikarya</taxon>
        <taxon>Ascomycota</taxon>
        <taxon>Pezizomycotina</taxon>
        <taxon>Sordariomycetes</taxon>
        <taxon>Sordariomycetidae</taxon>
        <taxon>Calosphaeriales</taxon>
        <taxon>Pleurostomataceae</taxon>
        <taxon>Pleurostoma</taxon>
    </lineage>
</organism>
<evidence type="ECO:0000313" key="1">
    <source>
        <dbReference type="EMBL" id="KAJ9143423.1"/>
    </source>
</evidence>
<dbReference type="Gene3D" id="3.10.450.50">
    <property type="match status" value="1"/>
</dbReference>
<accession>A0AA38RCI8</accession>
<dbReference type="EMBL" id="JANBVO010000019">
    <property type="protein sequence ID" value="KAJ9143423.1"/>
    <property type="molecule type" value="Genomic_DNA"/>
</dbReference>
<dbReference type="SUPFAM" id="SSF54427">
    <property type="entry name" value="NTF2-like"/>
    <property type="match status" value="1"/>
</dbReference>
<name>A0AA38RCI8_9PEZI</name>
<keyword evidence="2" id="KW-1185">Reference proteome</keyword>
<proteinExistence type="predicted"/>